<evidence type="ECO:0000256" key="2">
    <source>
        <dbReference type="ARBA" id="ARBA00022837"/>
    </source>
</evidence>
<dbReference type="PANTHER" id="PTHR46502">
    <property type="entry name" value="C2 DOMAIN-CONTAINING"/>
    <property type="match status" value="1"/>
</dbReference>
<dbReference type="EMBL" id="OX459118">
    <property type="protein sequence ID" value="CAI9092389.1"/>
    <property type="molecule type" value="Genomic_DNA"/>
</dbReference>
<evidence type="ECO:0000313" key="5">
    <source>
        <dbReference type="Proteomes" id="UP001161247"/>
    </source>
</evidence>
<name>A0AAV1C9V5_OLDCO</name>
<keyword evidence="2" id="KW-0106">Calcium</keyword>
<dbReference type="SUPFAM" id="SSF49562">
    <property type="entry name" value="C2 domain (Calcium/lipid-binding domain, CaLB)"/>
    <property type="match status" value="1"/>
</dbReference>
<feature type="domain" description="C2" evidence="3">
    <location>
        <begin position="1"/>
        <end position="107"/>
    </location>
</feature>
<reference evidence="4" key="1">
    <citation type="submission" date="2023-03" db="EMBL/GenBank/DDBJ databases">
        <authorList>
            <person name="Julca I."/>
        </authorList>
    </citation>
    <scope>NUCLEOTIDE SEQUENCE</scope>
</reference>
<dbReference type="AlphaFoldDB" id="A0AAV1C9V5"/>
<sequence length="154" mass="17160">MVVGVIEVKLVSARGLNNTEFLGGIDPYVLIQYKGQERKSTVARGQGSSPVWNETFTFRAEYPGGNDEYKLILKIMDHDTFSADDYLGQSTIYVKELLETGVQDGKAEIHPQKYSIVSSDQSFNGEIKVGISFIPKVESYDAGEDFGGWKESEY</sequence>
<dbReference type="Proteomes" id="UP001161247">
    <property type="component" value="Chromosome 1"/>
</dbReference>
<dbReference type="GO" id="GO:0046872">
    <property type="term" value="F:metal ion binding"/>
    <property type="evidence" value="ECO:0007669"/>
    <property type="project" value="UniProtKB-KW"/>
</dbReference>
<evidence type="ECO:0000259" key="3">
    <source>
        <dbReference type="PROSITE" id="PS50004"/>
    </source>
</evidence>
<protein>
    <submittedName>
        <fullName evidence="4">OLC1v1027612C2</fullName>
    </submittedName>
</protein>
<dbReference type="InterPro" id="IPR035892">
    <property type="entry name" value="C2_domain_sf"/>
</dbReference>
<dbReference type="PANTHER" id="PTHR46502:SF15">
    <property type="entry name" value="16 KDA PHLOEM PROTEIN 1"/>
    <property type="match status" value="1"/>
</dbReference>
<keyword evidence="1" id="KW-0479">Metal-binding</keyword>
<keyword evidence="5" id="KW-1185">Reference proteome</keyword>
<dbReference type="SMART" id="SM00239">
    <property type="entry name" value="C2"/>
    <property type="match status" value="1"/>
</dbReference>
<accession>A0AAV1C9V5</accession>
<dbReference type="Gene3D" id="2.60.40.150">
    <property type="entry name" value="C2 domain"/>
    <property type="match status" value="1"/>
</dbReference>
<proteinExistence type="predicted"/>
<evidence type="ECO:0000256" key="1">
    <source>
        <dbReference type="ARBA" id="ARBA00022723"/>
    </source>
</evidence>
<dbReference type="PROSITE" id="PS50004">
    <property type="entry name" value="C2"/>
    <property type="match status" value="1"/>
</dbReference>
<organism evidence="4 5">
    <name type="scientific">Oldenlandia corymbosa var. corymbosa</name>
    <dbReference type="NCBI Taxonomy" id="529605"/>
    <lineage>
        <taxon>Eukaryota</taxon>
        <taxon>Viridiplantae</taxon>
        <taxon>Streptophyta</taxon>
        <taxon>Embryophyta</taxon>
        <taxon>Tracheophyta</taxon>
        <taxon>Spermatophyta</taxon>
        <taxon>Magnoliopsida</taxon>
        <taxon>eudicotyledons</taxon>
        <taxon>Gunneridae</taxon>
        <taxon>Pentapetalae</taxon>
        <taxon>asterids</taxon>
        <taxon>lamiids</taxon>
        <taxon>Gentianales</taxon>
        <taxon>Rubiaceae</taxon>
        <taxon>Rubioideae</taxon>
        <taxon>Spermacoceae</taxon>
        <taxon>Hedyotis-Oldenlandia complex</taxon>
        <taxon>Oldenlandia</taxon>
    </lineage>
</organism>
<evidence type="ECO:0000313" key="4">
    <source>
        <dbReference type="EMBL" id="CAI9092389.1"/>
    </source>
</evidence>
<gene>
    <name evidence="4" type="ORF">OLC1_LOCUS4070</name>
</gene>
<dbReference type="Pfam" id="PF00168">
    <property type="entry name" value="C2"/>
    <property type="match status" value="1"/>
</dbReference>
<dbReference type="InterPro" id="IPR000008">
    <property type="entry name" value="C2_dom"/>
</dbReference>